<feature type="compositionally biased region" description="Basic and acidic residues" evidence="1">
    <location>
        <begin position="526"/>
        <end position="553"/>
    </location>
</feature>
<evidence type="ECO:0008006" key="4">
    <source>
        <dbReference type="Google" id="ProtNLM"/>
    </source>
</evidence>
<name>A0AAJ0CYJ6_9HYPO</name>
<dbReference type="AlphaFoldDB" id="A0AAJ0CYJ6"/>
<evidence type="ECO:0000313" key="2">
    <source>
        <dbReference type="EMBL" id="KAK2609193.1"/>
    </source>
</evidence>
<comment type="caution">
    <text evidence="2">The sequence shown here is derived from an EMBL/GenBank/DDBJ whole genome shotgun (WGS) entry which is preliminary data.</text>
</comment>
<feature type="region of interest" description="Disordered" evidence="1">
    <location>
        <begin position="441"/>
        <end position="840"/>
    </location>
</feature>
<protein>
    <recommendedName>
        <fullName evidence="4">Apopolysialoglycoprotein</fullName>
    </recommendedName>
</protein>
<dbReference type="Proteomes" id="UP001251528">
    <property type="component" value="Unassembled WGS sequence"/>
</dbReference>
<feature type="compositionally biased region" description="Low complexity" evidence="1">
    <location>
        <begin position="236"/>
        <end position="262"/>
    </location>
</feature>
<feature type="compositionally biased region" description="Polar residues" evidence="1">
    <location>
        <begin position="263"/>
        <end position="278"/>
    </location>
</feature>
<keyword evidence="3" id="KW-1185">Reference proteome</keyword>
<feature type="region of interest" description="Disordered" evidence="1">
    <location>
        <begin position="861"/>
        <end position="908"/>
    </location>
</feature>
<feature type="compositionally biased region" description="Polar residues" evidence="1">
    <location>
        <begin position="624"/>
        <end position="633"/>
    </location>
</feature>
<dbReference type="EMBL" id="JASWJB010000026">
    <property type="protein sequence ID" value="KAK2609193.1"/>
    <property type="molecule type" value="Genomic_DNA"/>
</dbReference>
<sequence>MAPGTRRANRGGYAEHDDFEGLPVRQWRHDWVNVAPPQPQELLQQNDIWAIELIHGLPKDAPLLAPHSQELLRAARSGRLYKRPAPAEEEDAEAEAAQAAEKAEKKEDNSTAPGFSIKLWKQIPRNNEGSGVSHLAKRRKGTVTIASKTIEDKVAAPTVTRATVRRTDAAGNPYTEEVTLADGHQVVGEIISTRVEVAPTAPNGFVAPPPPPRRRPMPPKRKSKGGPGRGKRKIKNPLPGEGVTAGVAGAANGAAGAVQVDGQSENSTLQEGNGTPNPDSEIADDDDDDDDGDGEDGEEGDDDDQEDGAQPGDDADDSKIQDEEMTDVVDESKPSTPGKLVVDAMDGITTQPGVVPLNPLTIAPPLVGLATNSPKAEGSPLKNVLMQSKSPTEPQAPPAIPTNAADVTPVPAAAPIPPPVLAIESSDIIDARPPKTESLIAEPASTVAGDERAGPGDVDIPMVEAAAPESVPEEPFKIDEQPEQPEAEEARKVSPPMAGSPDEFPTREEALLPPPPEQVGNISSPKTDDGPDRGSDLDDKSRSGHRMDSDLIPERPPFNPQNSAMTEDTIKPEDSASVRFPFTESGAPSEVGTGSFIEETKDSAAASAEPPAEAPKDPSPAKVTSPSAESKANTLAPAVSDHDAHQIAPVEESDQPKVPAAPKQDSPLALESSATDVGQPAETRATPLALGQDEAVPEAKEPTPPEVPELPSDEPGSVPDAPREEPVVENPRQEPQAQADDVPMLEPESAGEAKVEPTPYVPDQLNEVPKEELKEEIMEAQKDETLEQHKDEPIEPARDEPEPAEHPRDEPMAEAKPILEPEAHPEPVPQPALSNLLEKAPPVEDAALGLSLHPILPPIVPPVESSVQPPVLPPMEPSVEAPVIQPEPIAEAQSTEEEEKKEDPPADA</sequence>
<feature type="compositionally biased region" description="Basic residues" evidence="1">
    <location>
        <begin position="212"/>
        <end position="235"/>
    </location>
</feature>
<accession>A0AAJ0CYJ6</accession>
<gene>
    <name evidence="2" type="ORF">QQS21_002275</name>
</gene>
<feature type="compositionally biased region" description="Low complexity" evidence="1">
    <location>
        <begin position="461"/>
        <end position="470"/>
    </location>
</feature>
<feature type="region of interest" description="Disordered" evidence="1">
    <location>
        <begin position="195"/>
        <end position="340"/>
    </location>
</feature>
<reference evidence="2" key="1">
    <citation type="submission" date="2023-06" db="EMBL/GenBank/DDBJ databases">
        <title>Conoideocrella luteorostrata (Hypocreales: Clavicipitaceae), a potential biocontrol fungus for elongate hemlock scale in United States Christmas tree production areas.</title>
        <authorList>
            <person name="Barrett H."/>
            <person name="Lovett B."/>
            <person name="Macias A.M."/>
            <person name="Stajich J.E."/>
            <person name="Kasson M.T."/>
        </authorList>
    </citation>
    <scope>NUCLEOTIDE SEQUENCE</scope>
    <source>
        <strain evidence="2">ARSEF 14590</strain>
    </source>
</reference>
<feature type="region of interest" description="Disordered" evidence="1">
    <location>
        <begin position="387"/>
        <end position="411"/>
    </location>
</feature>
<feature type="compositionally biased region" description="Basic and acidic residues" evidence="1">
    <location>
        <begin position="768"/>
        <end position="825"/>
    </location>
</feature>
<feature type="region of interest" description="Disordered" evidence="1">
    <location>
        <begin position="82"/>
        <end position="115"/>
    </location>
</feature>
<evidence type="ECO:0000256" key="1">
    <source>
        <dbReference type="SAM" id="MobiDB-lite"/>
    </source>
</evidence>
<organism evidence="2 3">
    <name type="scientific">Conoideocrella luteorostrata</name>
    <dbReference type="NCBI Taxonomy" id="1105319"/>
    <lineage>
        <taxon>Eukaryota</taxon>
        <taxon>Fungi</taxon>
        <taxon>Dikarya</taxon>
        <taxon>Ascomycota</taxon>
        <taxon>Pezizomycotina</taxon>
        <taxon>Sordariomycetes</taxon>
        <taxon>Hypocreomycetidae</taxon>
        <taxon>Hypocreales</taxon>
        <taxon>Clavicipitaceae</taxon>
        <taxon>Conoideocrella</taxon>
    </lineage>
</organism>
<feature type="compositionally biased region" description="Acidic residues" evidence="1">
    <location>
        <begin position="281"/>
        <end position="307"/>
    </location>
</feature>
<proteinExistence type="predicted"/>
<evidence type="ECO:0000313" key="3">
    <source>
        <dbReference type="Proteomes" id="UP001251528"/>
    </source>
</evidence>